<evidence type="ECO:0000259" key="1">
    <source>
        <dbReference type="Pfam" id="PF12281"/>
    </source>
</evidence>
<feature type="non-terminal residue" evidence="2">
    <location>
        <position position="1"/>
    </location>
</feature>
<comment type="caution">
    <text evidence="2">The sequence shown here is derived from an EMBL/GenBank/DDBJ whole genome shotgun (WGS) entry which is preliminary data.</text>
</comment>
<gene>
    <name evidence="2" type="ORF">S03H2_37678</name>
</gene>
<dbReference type="Pfam" id="PF12281">
    <property type="entry name" value="NTP_transf_8"/>
    <property type="match status" value="1"/>
</dbReference>
<name>X1H905_9ZZZZ</name>
<organism evidence="2">
    <name type="scientific">marine sediment metagenome</name>
    <dbReference type="NCBI Taxonomy" id="412755"/>
    <lineage>
        <taxon>unclassified sequences</taxon>
        <taxon>metagenomes</taxon>
        <taxon>ecological metagenomes</taxon>
    </lineage>
</organism>
<protein>
    <recommendedName>
        <fullName evidence="1">Nucleotidyltransferase-like domain-containing protein</fullName>
    </recommendedName>
</protein>
<sequence>IDIVVPNKLEKRPARTIDESLIEAGFKPRFKSRHTLPAVSYEGNIEGSEVEIEFLTELRGSGEDVVIKVQEGLNAQALRFISLLLENTIVVKIADYILPEGENLQVRVSTPAAFIFNKGLIFTRRNKRAKKAKDLYYIFDILANCQELHGEIIDSFSEFKENYHTSWLGRFLRNLNAYFSDITSEGVYMVLTQRPDGTFPNMNDEQFVQYVLEIFKEFISQIESM</sequence>
<dbReference type="AlphaFoldDB" id="X1H905"/>
<accession>X1H905</accession>
<dbReference type="EMBL" id="BARU01023197">
    <property type="protein sequence ID" value="GAH50334.1"/>
    <property type="molecule type" value="Genomic_DNA"/>
</dbReference>
<proteinExistence type="predicted"/>
<dbReference type="InterPro" id="IPR058575">
    <property type="entry name" value="NTP_transf_8_dom"/>
</dbReference>
<evidence type="ECO:0000313" key="2">
    <source>
        <dbReference type="EMBL" id="GAH50334.1"/>
    </source>
</evidence>
<feature type="domain" description="Nucleotidyltransferase-like" evidence="1">
    <location>
        <begin position="44"/>
        <end position="147"/>
    </location>
</feature>
<reference evidence="2" key="1">
    <citation type="journal article" date="2014" name="Front. Microbiol.">
        <title>High frequency of phylogenetically diverse reductive dehalogenase-homologous genes in deep subseafloor sedimentary metagenomes.</title>
        <authorList>
            <person name="Kawai M."/>
            <person name="Futagami T."/>
            <person name="Toyoda A."/>
            <person name="Takaki Y."/>
            <person name="Nishi S."/>
            <person name="Hori S."/>
            <person name="Arai W."/>
            <person name="Tsubouchi T."/>
            <person name="Morono Y."/>
            <person name="Uchiyama I."/>
            <person name="Ito T."/>
            <person name="Fujiyama A."/>
            <person name="Inagaki F."/>
            <person name="Takami H."/>
        </authorList>
    </citation>
    <scope>NUCLEOTIDE SEQUENCE</scope>
    <source>
        <strain evidence="2">Expedition CK06-06</strain>
    </source>
</reference>